<name>A0A6N3AIV1_9BACT</name>
<dbReference type="EC" id="3.5.3.12" evidence="2"/>
<proteinExistence type="predicted"/>
<dbReference type="Pfam" id="PF04371">
    <property type="entry name" value="PAD_porph"/>
    <property type="match status" value="1"/>
</dbReference>
<sequence length="376" mass="43223">MGLQYKVRSSSTLERWYELRFEEVNGPEQTEIRGTFLPPEWFPQSGVQLTWPHAGTDWCHMLEEVTDCYVRMAYEIASREPLLIVTPERTKVETLLKEKLPAQAFAQIRWADCPTDDTWARDHGFITLIDETGPLLLDFCFNGWGKKFAADQDNRINRSLMKQGVLNGTYTDHLDFVLEGGSIESDGHGTLLTTSECLLSANRNDRLNRADIEERFKSFLHVERVLWLDHGYLSGDDTDSHIDTLARFCPDQTIAYVKCEDRTDEHYEALARMEEQLRTFRTLQDEPYRLVALPMPEAIFDEDGQRLPATYANFLVVNGAVLMPTYHQPALDEQARKALQKAFPQHEVVGIDCRPLIRQHGSLHCCTMQFPVPVLK</sequence>
<accession>A0A6N3AIV1</accession>
<dbReference type="RefSeq" id="WP_412442266.1">
    <property type="nucleotide sequence ID" value="NZ_CACRUT010000008.1"/>
</dbReference>
<dbReference type="Gene3D" id="3.75.10.10">
    <property type="entry name" value="L-arginine/glycine Amidinotransferase, Chain A"/>
    <property type="match status" value="1"/>
</dbReference>
<gene>
    <name evidence="2" type="primary">aguA</name>
    <name evidence="2" type="ORF">PCLFYP37_01403</name>
</gene>
<evidence type="ECO:0000313" key="2">
    <source>
        <dbReference type="EMBL" id="VYT89420.1"/>
    </source>
</evidence>
<evidence type="ECO:0000256" key="1">
    <source>
        <dbReference type="ARBA" id="ARBA00022801"/>
    </source>
</evidence>
<organism evidence="2">
    <name type="scientific">Paraprevotella clara</name>
    <dbReference type="NCBI Taxonomy" id="454154"/>
    <lineage>
        <taxon>Bacteria</taxon>
        <taxon>Pseudomonadati</taxon>
        <taxon>Bacteroidota</taxon>
        <taxon>Bacteroidia</taxon>
        <taxon>Bacteroidales</taxon>
        <taxon>Prevotellaceae</taxon>
        <taxon>Paraprevotella</taxon>
    </lineage>
</organism>
<dbReference type="InterPro" id="IPR007466">
    <property type="entry name" value="Peptidyl-Arg-deiminase_porph"/>
</dbReference>
<dbReference type="PANTHER" id="PTHR31377">
    <property type="entry name" value="AGMATINE DEIMINASE-RELATED"/>
    <property type="match status" value="1"/>
</dbReference>
<dbReference type="SUPFAM" id="SSF55909">
    <property type="entry name" value="Pentein"/>
    <property type="match status" value="1"/>
</dbReference>
<protein>
    <submittedName>
        <fullName evidence="2">Agmatine deiminase</fullName>
        <ecNumber evidence="2">3.5.3.12</ecNumber>
    </submittedName>
</protein>
<dbReference type="GO" id="GO:0004668">
    <property type="term" value="F:protein-arginine deiminase activity"/>
    <property type="evidence" value="ECO:0007669"/>
    <property type="project" value="InterPro"/>
</dbReference>
<dbReference type="EMBL" id="CACRUT010000008">
    <property type="protein sequence ID" value="VYT89420.1"/>
    <property type="molecule type" value="Genomic_DNA"/>
</dbReference>
<reference evidence="2" key="1">
    <citation type="submission" date="2019-11" db="EMBL/GenBank/DDBJ databases">
        <authorList>
            <person name="Feng L."/>
        </authorList>
    </citation>
    <scope>NUCLEOTIDE SEQUENCE</scope>
    <source>
        <strain evidence="2">PclaraLFYP37</strain>
    </source>
</reference>
<dbReference type="GO" id="GO:0047632">
    <property type="term" value="F:agmatine deiminase activity"/>
    <property type="evidence" value="ECO:0007669"/>
    <property type="project" value="UniProtKB-EC"/>
</dbReference>
<dbReference type="AlphaFoldDB" id="A0A6N3AIV1"/>
<dbReference type="GO" id="GO:0009446">
    <property type="term" value="P:putrescine biosynthetic process"/>
    <property type="evidence" value="ECO:0007669"/>
    <property type="project" value="InterPro"/>
</dbReference>
<dbReference type="PANTHER" id="PTHR31377:SF0">
    <property type="entry name" value="AGMATINE DEIMINASE-RELATED"/>
    <property type="match status" value="1"/>
</dbReference>
<keyword evidence="1 2" id="KW-0378">Hydrolase</keyword>